<evidence type="ECO:0000313" key="6">
    <source>
        <dbReference type="EMBL" id="GAV30151.1"/>
    </source>
</evidence>
<evidence type="ECO:0000256" key="2">
    <source>
        <dbReference type="ARBA" id="ARBA00022574"/>
    </source>
</evidence>
<keyword evidence="2 4" id="KW-0853">WD repeat</keyword>
<dbReference type="OrthoDB" id="270624at2759"/>
<dbReference type="InterPro" id="IPR044285">
    <property type="entry name" value="PWP1"/>
</dbReference>
<dbReference type="PANTHER" id="PTHR14091:SF0">
    <property type="entry name" value="PERIODIC TRYPTOPHAN PROTEIN 1 HOMOLOG"/>
    <property type="match status" value="1"/>
</dbReference>
<dbReference type="PANTHER" id="PTHR14091">
    <property type="entry name" value="PERIODIC TRYPTOPHAN PROTEIN 1"/>
    <property type="match status" value="1"/>
</dbReference>
<dbReference type="Gene3D" id="2.130.10.10">
    <property type="entry name" value="YVTN repeat-like/Quinoprotein amine dehydrogenase"/>
    <property type="match status" value="2"/>
</dbReference>
<evidence type="ECO:0000256" key="1">
    <source>
        <dbReference type="ARBA" id="ARBA00022553"/>
    </source>
</evidence>
<dbReference type="InterPro" id="IPR036322">
    <property type="entry name" value="WD40_repeat_dom_sf"/>
</dbReference>
<feature type="compositionally biased region" description="Acidic residues" evidence="5">
    <location>
        <begin position="41"/>
        <end position="61"/>
    </location>
</feature>
<accession>A0A1Q2YKY9</accession>
<dbReference type="PROSITE" id="PS00678">
    <property type="entry name" value="WD_REPEATS_1"/>
    <property type="match status" value="1"/>
</dbReference>
<feature type="repeat" description="WD" evidence="4">
    <location>
        <begin position="313"/>
        <end position="347"/>
    </location>
</feature>
<keyword evidence="1" id="KW-0597">Phosphoprotein</keyword>
<dbReference type="Proteomes" id="UP000186136">
    <property type="component" value="Unassembled WGS sequence"/>
</dbReference>
<gene>
    <name evidence="6" type="ORF">PMKS-003658</name>
</gene>
<feature type="region of interest" description="Disordered" evidence="5">
    <location>
        <begin position="38"/>
        <end position="69"/>
    </location>
</feature>
<dbReference type="AlphaFoldDB" id="A0A1Q2YKY9"/>
<reference evidence="6 7" key="1">
    <citation type="submission" date="2016-08" db="EMBL/GenBank/DDBJ databases">
        <title>Whole genome shotgun sequence of Pichia membranifaciens KS47-1.</title>
        <authorList>
            <person name="Konishi M."/>
            <person name="Ishida M."/>
            <person name="Arakawa T."/>
            <person name="Kato Y."/>
            <person name="Horiuchi J."/>
        </authorList>
    </citation>
    <scope>NUCLEOTIDE SEQUENCE [LARGE SCALE GENOMIC DNA]</scope>
    <source>
        <strain evidence="6 7">KS47-1</strain>
    </source>
</reference>
<evidence type="ECO:0000256" key="3">
    <source>
        <dbReference type="ARBA" id="ARBA00022737"/>
    </source>
</evidence>
<keyword evidence="7" id="KW-1185">Reference proteome</keyword>
<dbReference type="Pfam" id="PF00400">
    <property type="entry name" value="WD40"/>
    <property type="match status" value="2"/>
</dbReference>
<proteinExistence type="predicted"/>
<dbReference type="InterPro" id="IPR015943">
    <property type="entry name" value="WD40/YVTN_repeat-like_dom_sf"/>
</dbReference>
<dbReference type="InterPro" id="IPR001680">
    <property type="entry name" value="WD40_rpt"/>
</dbReference>
<protein>
    <submittedName>
        <fullName evidence="6">Uncharacterized protein</fullName>
    </submittedName>
</protein>
<dbReference type="PROSITE" id="PS50082">
    <property type="entry name" value="WD_REPEATS_2"/>
    <property type="match status" value="1"/>
</dbReference>
<evidence type="ECO:0000313" key="7">
    <source>
        <dbReference type="Proteomes" id="UP000186136"/>
    </source>
</evidence>
<comment type="caution">
    <text evidence="6">The sequence shown here is derived from an EMBL/GenBank/DDBJ whole genome shotgun (WGS) entry which is preliminary data.</text>
</comment>
<evidence type="ECO:0000256" key="5">
    <source>
        <dbReference type="SAM" id="MobiDB-lite"/>
    </source>
</evidence>
<organism evidence="6 7">
    <name type="scientific">Pichia membranifaciens</name>
    <dbReference type="NCBI Taxonomy" id="4926"/>
    <lineage>
        <taxon>Eukaryota</taxon>
        <taxon>Fungi</taxon>
        <taxon>Dikarya</taxon>
        <taxon>Ascomycota</taxon>
        <taxon>Saccharomycotina</taxon>
        <taxon>Pichiomycetes</taxon>
        <taxon>Pichiales</taxon>
        <taxon>Pichiaceae</taxon>
        <taxon>Pichia</taxon>
    </lineage>
</organism>
<evidence type="ECO:0000256" key="4">
    <source>
        <dbReference type="PROSITE-ProRule" id="PRU00221"/>
    </source>
</evidence>
<dbReference type="GO" id="GO:0005634">
    <property type="term" value="C:nucleus"/>
    <property type="evidence" value="ECO:0007669"/>
    <property type="project" value="TreeGrafter"/>
</dbReference>
<keyword evidence="3" id="KW-0677">Repeat</keyword>
<sequence>MISATAWVPRGFASEFPQQYELDDEEMKRIEAMSKLNLEEAQADLEEAEDEEAEEAEEDQIDSNKLKDQVDIDGDLKEYDFEHYDDDEIDETGEKVFMFPGLSNTRAAYVKSVKKNESKGDYDDEMEGSNDGDVEEVEEEEEEHYLQLPTEEEKLAERAELQIYPTDNLVLATRTEDEVSYLDVYVYDDGAGALGPDDKEAEGEKKYDEDVKRGMVREGNLYIHHDLMLPSFPLCVEWLSFRPKGENDVQNVGNFAAIGTFAPTIELWNLDCVDKAFPDVILGETEYAEWSSKQSGSKGKKSKKKKKVGKVYSKCHTDAILSLSHNRIFRNVLCSTSADSTVKLWDLTKCRVERGIDDGLHGGKAVSNSRWMYSNGDEQGGSILLTGGYDGYMRISDVRVEDVIKNSKQFSCGADYGEEVESVSKMGEHYILGGCDSGNVYCYDIRKEGEKPLWTLHAHDSGISTLSSNSEIPGLIVSGAMGEKVVKVWNVKDSKPRMILSKDFGCGNVLSTAFADELEVSGNLILGGSGNSGLKMWDCFSNPTINKSFHEELGGLKKRAVEEAAKYGRVSRIARKYQKGYGESVVEPEVGGVGDNDDDDDEN</sequence>
<dbReference type="InterPro" id="IPR019775">
    <property type="entry name" value="WD40_repeat_CS"/>
</dbReference>
<dbReference type="EMBL" id="BDGI01000161">
    <property type="protein sequence ID" value="GAV30151.1"/>
    <property type="molecule type" value="Genomic_DNA"/>
</dbReference>
<dbReference type="SMART" id="SM00320">
    <property type="entry name" value="WD40"/>
    <property type="match status" value="5"/>
</dbReference>
<name>A0A1Q2YKY9_9ASCO</name>
<dbReference type="SUPFAM" id="SSF50978">
    <property type="entry name" value="WD40 repeat-like"/>
    <property type="match status" value="1"/>
</dbReference>
<dbReference type="GO" id="GO:0006364">
    <property type="term" value="P:rRNA processing"/>
    <property type="evidence" value="ECO:0007669"/>
    <property type="project" value="InterPro"/>
</dbReference>